<dbReference type="InterPro" id="IPR005129">
    <property type="entry name" value="GTPase_ArgK"/>
</dbReference>
<keyword evidence="3" id="KW-1185">Reference proteome</keyword>
<keyword evidence="2" id="KW-0378">Hydrolase</keyword>
<dbReference type="Gene3D" id="1.20.5.170">
    <property type="match status" value="1"/>
</dbReference>
<dbReference type="Proteomes" id="UP000431264">
    <property type="component" value="Unassembled WGS sequence"/>
</dbReference>
<sequence>MNKHTNNSKILSIVVLKTQRYKLYSIRHRKPYFFQKNCTFTTTTRILENKNNKSALSEINGVQQPDSISSTVAQNILQFRRKQPSAKELITAITKGDKIALSRAITLIESTNEAHLDKANEVIQGCLPYANQSVRIGITGVPGVGKSTFIEAFGKYLTSLGKKVAVLAVDPSSSISHGSILGDKTRMEELVKDENAFIRPSASGDSLGGVARKTRESIILCEACGYDTIIIETVGVGQSETAVHSMVDFFLLLKIAGAGDELQGIKRGIMEMADTIVINKADGDNKAKAKLAKTEFNRALHLFPAKKSGWIPKVTTCSAIDKEGIDNVWQLIADYLEITKKNHFFELKRQEQNQFWMLETINEQLKNRFYHHSEIITLLEANKKAVQNNEISPFAAAQILLEKYFDK</sequence>
<evidence type="ECO:0000256" key="1">
    <source>
        <dbReference type="ARBA" id="ARBA00009625"/>
    </source>
</evidence>
<dbReference type="InterPro" id="IPR027417">
    <property type="entry name" value="P-loop_NTPase"/>
</dbReference>
<dbReference type="Gene3D" id="1.10.287.130">
    <property type="match status" value="1"/>
</dbReference>
<dbReference type="EC" id="3.6.5.-" evidence="2"/>
<organism evidence="2 3">
    <name type="scientific">Flavobacterium profundi</name>
    <dbReference type="NCBI Taxonomy" id="1774945"/>
    <lineage>
        <taxon>Bacteria</taxon>
        <taxon>Pseudomonadati</taxon>
        <taxon>Bacteroidota</taxon>
        <taxon>Flavobacteriia</taxon>
        <taxon>Flavobacteriales</taxon>
        <taxon>Flavobacteriaceae</taxon>
        <taxon>Flavobacterium</taxon>
    </lineage>
</organism>
<evidence type="ECO:0000313" key="2">
    <source>
        <dbReference type="EMBL" id="MVO10431.1"/>
    </source>
</evidence>
<dbReference type="GO" id="GO:0005525">
    <property type="term" value="F:GTP binding"/>
    <property type="evidence" value="ECO:0007669"/>
    <property type="project" value="InterPro"/>
</dbReference>
<comment type="similarity">
    <text evidence="1">Belongs to the SIMIBI class G3E GTPase family. ArgK/MeaB subfamily.</text>
</comment>
<dbReference type="GO" id="GO:0005737">
    <property type="term" value="C:cytoplasm"/>
    <property type="evidence" value="ECO:0007669"/>
    <property type="project" value="TreeGrafter"/>
</dbReference>
<dbReference type="AlphaFoldDB" id="A0A6I4IU61"/>
<dbReference type="SUPFAM" id="SSF52540">
    <property type="entry name" value="P-loop containing nucleoside triphosphate hydrolases"/>
    <property type="match status" value="1"/>
</dbReference>
<dbReference type="CDD" id="cd03114">
    <property type="entry name" value="MMAA-like"/>
    <property type="match status" value="1"/>
</dbReference>
<dbReference type="PANTHER" id="PTHR23408">
    <property type="entry name" value="METHYLMALONYL-COA MUTASE"/>
    <property type="match status" value="1"/>
</dbReference>
<dbReference type="NCBIfam" id="TIGR00750">
    <property type="entry name" value="lao"/>
    <property type="match status" value="1"/>
</dbReference>
<protein>
    <submittedName>
        <fullName evidence="2">Methylmalonyl Co-A mutase-associated GTPase MeaB</fullName>
        <ecNumber evidence="2">3.6.5.-</ecNumber>
    </submittedName>
</protein>
<dbReference type="EMBL" id="WQLW01000012">
    <property type="protein sequence ID" value="MVO10431.1"/>
    <property type="molecule type" value="Genomic_DNA"/>
</dbReference>
<accession>A0A6I4IU61</accession>
<dbReference type="PANTHER" id="PTHR23408:SF3">
    <property type="entry name" value="METHYLMALONIC ACIDURIA TYPE A PROTEIN, MITOCHONDRIAL"/>
    <property type="match status" value="1"/>
</dbReference>
<reference evidence="3" key="1">
    <citation type="submission" date="2019-05" db="EMBL/GenBank/DDBJ databases">
        <title>Flavobacterium profundi sp. nov., isolated from a deep-sea seamount.</title>
        <authorList>
            <person name="Zhang D.-C."/>
        </authorList>
    </citation>
    <scope>NUCLEOTIDE SEQUENCE [LARGE SCALE GENOMIC DNA]</scope>
    <source>
        <strain evidence="3">TP390</strain>
    </source>
</reference>
<dbReference type="Gene3D" id="3.40.50.300">
    <property type="entry name" value="P-loop containing nucleotide triphosphate hydrolases"/>
    <property type="match status" value="1"/>
</dbReference>
<name>A0A6I4IU61_9FLAO</name>
<dbReference type="Pfam" id="PF03308">
    <property type="entry name" value="MeaB"/>
    <property type="match status" value="1"/>
</dbReference>
<dbReference type="OrthoDB" id="9778292at2"/>
<proteinExistence type="inferred from homology"/>
<dbReference type="GO" id="GO:0003924">
    <property type="term" value="F:GTPase activity"/>
    <property type="evidence" value="ECO:0007669"/>
    <property type="project" value="InterPro"/>
</dbReference>
<gene>
    <name evidence="2" type="primary">meaB</name>
    <name evidence="2" type="ORF">GOQ30_14750</name>
</gene>
<dbReference type="NCBIfam" id="NF006958">
    <property type="entry name" value="PRK09435.1"/>
    <property type="match status" value="1"/>
</dbReference>
<evidence type="ECO:0000313" key="3">
    <source>
        <dbReference type="Proteomes" id="UP000431264"/>
    </source>
</evidence>
<comment type="caution">
    <text evidence="2">The sequence shown here is derived from an EMBL/GenBank/DDBJ whole genome shotgun (WGS) entry which is preliminary data.</text>
</comment>